<dbReference type="Proteomes" id="UP000276178">
    <property type="component" value="Unassembled WGS sequence"/>
</dbReference>
<evidence type="ECO:0000313" key="2">
    <source>
        <dbReference type="Proteomes" id="UP000276178"/>
    </source>
</evidence>
<evidence type="ECO:0000313" key="1">
    <source>
        <dbReference type="EMBL" id="RNB58204.1"/>
    </source>
</evidence>
<proteinExistence type="predicted"/>
<gene>
    <name evidence="1" type="ORF">EB820_05500</name>
</gene>
<reference evidence="1 2" key="1">
    <citation type="submission" date="2018-10" db="EMBL/GenBank/DDBJ databases">
        <title>Phylogenomics of Brevibacillus.</title>
        <authorList>
            <person name="Dunlap C."/>
        </authorList>
    </citation>
    <scope>NUCLEOTIDE SEQUENCE [LARGE SCALE GENOMIC DNA]</scope>
    <source>
        <strain evidence="1 2">NRRL NRS 1219</strain>
    </source>
</reference>
<organism evidence="1 2">
    <name type="scientific">Brevibacillus agri</name>
    <dbReference type="NCBI Taxonomy" id="51101"/>
    <lineage>
        <taxon>Bacteria</taxon>
        <taxon>Bacillati</taxon>
        <taxon>Bacillota</taxon>
        <taxon>Bacilli</taxon>
        <taxon>Bacillales</taxon>
        <taxon>Paenibacillaceae</taxon>
        <taxon>Brevibacillus</taxon>
    </lineage>
</organism>
<name>A0A3M8B425_9BACL</name>
<comment type="caution">
    <text evidence="1">The sequence shown here is derived from an EMBL/GenBank/DDBJ whole genome shotgun (WGS) entry which is preliminary data.</text>
</comment>
<sequence length="91" mass="10604">MGEEADVYERQATEVYADEHWRNRTWMNVSDQRMENGKPVPYDVLTVQVDKRERVAFYGRRSGCDRTVHDMKKEAIPSSQGKGDSLFLSFT</sequence>
<dbReference type="EMBL" id="RHHN01000018">
    <property type="protein sequence ID" value="RNB58204.1"/>
    <property type="molecule type" value="Genomic_DNA"/>
</dbReference>
<protein>
    <submittedName>
        <fullName evidence="1">Uncharacterized protein</fullName>
    </submittedName>
</protein>
<dbReference type="AlphaFoldDB" id="A0A3M8B425"/>
<accession>A0A3M8B425</accession>